<evidence type="ECO:0000256" key="9">
    <source>
        <dbReference type="ARBA" id="ARBA00023224"/>
    </source>
</evidence>
<name>A0AAD2Q742_9AGAR</name>
<feature type="transmembrane region" description="Helical" evidence="10">
    <location>
        <begin position="34"/>
        <end position="53"/>
    </location>
</feature>
<feature type="transmembrane region" description="Helical" evidence="10">
    <location>
        <begin position="107"/>
        <end position="127"/>
    </location>
</feature>
<dbReference type="GO" id="GO:0000750">
    <property type="term" value="P:pheromone-dependent signal transduction involved in conjugation with cellular fusion"/>
    <property type="evidence" value="ECO:0007669"/>
    <property type="project" value="TreeGrafter"/>
</dbReference>
<proteinExistence type="inferred from homology"/>
<evidence type="ECO:0000256" key="1">
    <source>
        <dbReference type="ARBA" id="ARBA00004141"/>
    </source>
</evidence>
<evidence type="ECO:0000256" key="7">
    <source>
        <dbReference type="ARBA" id="ARBA00023136"/>
    </source>
</evidence>
<evidence type="ECO:0000256" key="8">
    <source>
        <dbReference type="ARBA" id="ARBA00023170"/>
    </source>
</evidence>
<reference evidence="11" key="1">
    <citation type="submission" date="2023-11" db="EMBL/GenBank/DDBJ databases">
        <authorList>
            <person name="De Vega J J."/>
            <person name="De Vega J J."/>
        </authorList>
    </citation>
    <scope>NUCLEOTIDE SEQUENCE</scope>
</reference>
<keyword evidence="8" id="KW-0675">Receptor</keyword>
<dbReference type="AlphaFoldDB" id="A0AAD2Q742"/>
<comment type="subcellular location">
    <subcellularLocation>
        <location evidence="1">Membrane</location>
        <topology evidence="1">Multi-pass membrane protein</topology>
    </subcellularLocation>
</comment>
<evidence type="ECO:0000256" key="6">
    <source>
        <dbReference type="ARBA" id="ARBA00023040"/>
    </source>
</evidence>
<feature type="transmembrane region" description="Helical" evidence="10">
    <location>
        <begin position="206"/>
        <end position="226"/>
    </location>
</feature>
<dbReference type="InterPro" id="IPR001499">
    <property type="entry name" value="GPCR_STE3"/>
</dbReference>
<evidence type="ECO:0000313" key="12">
    <source>
        <dbReference type="Proteomes" id="UP001295794"/>
    </source>
</evidence>
<keyword evidence="9" id="KW-0807">Transducer</keyword>
<evidence type="ECO:0000256" key="3">
    <source>
        <dbReference type="ARBA" id="ARBA00022507"/>
    </source>
</evidence>
<gene>
    <name evidence="11" type="ORF">MYCIT1_LOCUS35247</name>
</gene>
<dbReference type="PRINTS" id="PR00899">
    <property type="entry name" value="GPCRSTE3"/>
</dbReference>
<feature type="transmembrane region" description="Helical" evidence="10">
    <location>
        <begin position="134"/>
        <end position="152"/>
    </location>
</feature>
<accession>A0AAD2Q742</accession>
<evidence type="ECO:0000256" key="4">
    <source>
        <dbReference type="ARBA" id="ARBA00022692"/>
    </source>
</evidence>
<feature type="transmembrane region" description="Helical" evidence="10">
    <location>
        <begin position="158"/>
        <end position="177"/>
    </location>
</feature>
<dbReference type="Proteomes" id="UP001295794">
    <property type="component" value="Unassembled WGS sequence"/>
</dbReference>
<keyword evidence="12" id="KW-1185">Reference proteome</keyword>
<dbReference type="EMBL" id="CAVNYO010000465">
    <property type="protein sequence ID" value="CAK5283030.1"/>
    <property type="molecule type" value="Genomic_DNA"/>
</dbReference>
<keyword evidence="5 10" id="KW-1133">Transmembrane helix</keyword>
<protein>
    <recommendedName>
        <fullName evidence="13">Fungal pheromone STE3G-protein-coupled receptor</fullName>
    </recommendedName>
</protein>
<dbReference type="Pfam" id="PF02076">
    <property type="entry name" value="STE3"/>
    <property type="match status" value="1"/>
</dbReference>
<dbReference type="PANTHER" id="PTHR28097">
    <property type="entry name" value="PHEROMONE A FACTOR RECEPTOR"/>
    <property type="match status" value="1"/>
</dbReference>
<keyword evidence="7 10" id="KW-0472">Membrane</keyword>
<evidence type="ECO:0008006" key="13">
    <source>
        <dbReference type="Google" id="ProtNLM"/>
    </source>
</evidence>
<dbReference type="GO" id="GO:0004932">
    <property type="term" value="F:mating-type factor pheromone receptor activity"/>
    <property type="evidence" value="ECO:0007669"/>
    <property type="project" value="InterPro"/>
</dbReference>
<comment type="caution">
    <text evidence="11">The sequence shown here is derived from an EMBL/GenBank/DDBJ whole genome shotgun (WGS) entry which is preliminary data.</text>
</comment>
<feature type="transmembrane region" description="Helical" evidence="10">
    <location>
        <begin position="6"/>
        <end position="22"/>
    </location>
</feature>
<evidence type="ECO:0000256" key="10">
    <source>
        <dbReference type="SAM" id="Phobius"/>
    </source>
</evidence>
<evidence type="ECO:0000256" key="2">
    <source>
        <dbReference type="ARBA" id="ARBA00011085"/>
    </source>
</evidence>
<comment type="similarity">
    <text evidence="2">Belongs to the G-protein coupled receptor 4 family.</text>
</comment>
<sequence>MPSALVAAPVAAGVLVLATLPHHWRVGNIATRSIIAWLLAYNLIYAVNSTVWAGNVDIVVPVWCDISTKVKIGADMGLPGCVLCLARRLNRIARGLPSAGTDWPHRLLDFMLCMGFPVVIMALHVIVQGHRFDIVENIGCLPAIYISLPSVIILDVSAFIPASLALVYCSSASVRLWRRRLAFRKVVEICDDGLADSMTAPRYIRLMVMTFCLGTWNAVLVSISAANEYSGGLQPWVSWAFVHDDFGNIGLFPAAKFSPGAKHYLYILWWAVPMSSLCFFVFFGLGADAMQDYRGVVAWLLRGTRRGRRPGPQPITSTLDLLKSTSTCASDSQAQCANLYKDLPPLPYDV</sequence>
<keyword evidence="6" id="KW-0297">G-protein coupled receptor</keyword>
<organism evidence="11 12">
    <name type="scientific">Mycena citricolor</name>
    <dbReference type="NCBI Taxonomy" id="2018698"/>
    <lineage>
        <taxon>Eukaryota</taxon>
        <taxon>Fungi</taxon>
        <taxon>Dikarya</taxon>
        <taxon>Basidiomycota</taxon>
        <taxon>Agaricomycotina</taxon>
        <taxon>Agaricomycetes</taxon>
        <taxon>Agaricomycetidae</taxon>
        <taxon>Agaricales</taxon>
        <taxon>Marasmiineae</taxon>
        <taxon>Mycenaceae</taxon>
        <taxon>Mycena</taxon>
    </lineage>
</organism>
<dbReference type="GO" id="GO:0005886">
    <property type="term" value="C:plasma membrane"/>
    <property type="evidence" value="ECO:0007669"/>
    <property type="project" value="TreeGrafter"/>
</dbReference>
<keyword evidence="4 10" id="KW-0812">Transmembrane</keyword>
<dbReference type="PANTHER" id="PTHR28097:SF1">
    <property type="entry name" value="PHEROMONE A FACTOR RECEPTOR"/>
    <property type="match status" value="1"/>
</dbReference>
<keyword evidence="3" id="KW-0589">Pheromone response</keyword>
<evidence type="ECO:0000256" key="5">
    <source>
        <dbReference type="ARBA" id="ARBA00022989"/>
    </source>
</evidence>
<evidence type="ECO:0000313" key="11">
    <source>
        <dbReference type="EMBL" id="CAK5283030.1"/>
    </source>
</evidence>
<feature type="transmembrane region" description="Helical" evidence="10">
    <location>
        <begin position="264"/>
        <end position="285"/>
    </location>
</feature>
<dbReference type="CDD" id="cd14966">
    <property type="entry name" value="7tmD_STE3"/>
    <property type="match status" value="1"/>
</dbReference>